<keyword evidence="2" id="KW-1133">Transmembrane helix</keyword>
<dbReference type="Proteomes" id="UP000050996">
    <property type="component" value="Unassembled WGS sequence"/>
</dbReference>
<dbReference type="RefSeq" id="WP_053477018.1">
    <property type="nucleotide sequence ID" value="NZ_CP041305.1"/>
</dbReference>
<accession>A0A0Q3TB74</accession>
<evidence type="ECO:0000256" key="1">
    <source>
        <dbReference type="SAM" id="MobiDB-lite"/>
    </source>
</evidence>
<evidence type="ECO:0000313" key="3">
    <source>
        <dbReference type="EMBL" id="KQL20525.1"/>
    </source>
</evidence>
<dbReference type="STRING" id="1637975.AN957_19345"/>
<reference evidence="3 4" key="1">
    <citation type="submission" date="2015-09" db="EMBL/GenBank/DDBJ databases">
        <title>Genome sequencing project for genomic taxonomy and phylogenomics of Bacillus-like bacteria.</title>
        <authorList>
            <person name="Liu B."/>
            <person name="Wang J."/>
            <person name="Zhu Y."/>
            <person name="Liu G."/>
            <person name="Chen Q."/>
            <person name="Chen Z."/>
            <person name="Lan J."/>
            <person name="Che J."/>
            <person name="Ge C."/>
            <person name="Shi H."/>
            <person name="Pan Z."/>
            <person name="Liu X."/>
        </authorList>
    </citation>
    <scope>NUCLEOTIDE SEQUENCE [LARGE SCALE GENOMIC DNA]</scope>
    <source>
        <strain evidence="3 4">FJAT-18043</strain>
    </source>
</reference>
<name>A0A0Q3TB74_9BACI</name>
<dbReference type="EMBL" id="LJIX01000006">
    <property type="protein sequence ID" value="KQL20525.1"/>
    <property type="molecule type" value="Genomic_DNA"/>
</dbReference>
<sequence length="156" mass="17740">MNRRNTRAFAFGVLISVCIIGIFYFNIGDKKIPEMNIDHAKNFLEEKGYVVLSKDKYDQMEKTLSNQTNKAEKEQSPLPDPPKSEESTAAYQLEIVSGMVSRDIAEILAKEKVIDDANRFEVYLEENGYSKKIQLGSFNLTAKMSYKDIAKIITKS</sequence>
<evidence type="ECO:0000256" key="2">
    <source>
        <dbReference type="SAM" id="Phobius"/>
    </source>
</evidence>
<protein>
    <recommendedName>
        <fullName evidence="5">Aminodeoxychorismate lyase</fullName>
    </recommendedName>
</protein>
<dbReference type="Gene3D" id="3.30.1490.480">
    <property type="entry name" value="Endolytic murein transglycosylase"/>
    <property type="match status" value="1"/>
</dbReference>
<feature type="transmembrane region" description="Helical" evidence="2">
    <location>
        <begin position="6"/>
        <end position="27"/>
    </location>
</feature>
<organism evidence="3 4">
    <name type="scientific">Cytobacillus solani</name>
    <dbReference type="NCBI Taxonomy" id="1637975"/>
    <lineage>
        <taxon>Bacteria</taxon>
        <taxon>Bacillati</taxon>
        <taxon>Bacillota</taxon>
        <taxon>Bacilli</taxon>
        <taxon>Bacillales</taxon>
        <taxon>Bacillaceae</taxon>
        <taxon>Cytobacillus</taxon>
    </lineage>
</organism>
<dbReference type="PATRIC" id="fig|1637975.4.peg.3833"/>
<comment type="caution">
    <text evidence="3">The sequence shown here is derived from an EMBL/GenBank/DDBJ whole genome shotgun (WGS) entry which is preliminary data.</text>
</comment>
<keyword evidence="4" id="KW-1185">Reference proteome</keyword>
<evidence type="ECO:0008006" key="5">
    <source>
        <dbReference type="Google" id="ProtNLM"/>
    </source>
</evidence>
<keyword evidence="2" id="KW-0472">Membrane</keyword>
<evidence type="ECO:0000313" key="4">
    <source>
        <dbReference type="Proteomes" id="UP000050996"/>
    </source>
</evidence>
<proteinExistence type="predicted"/>
<gene>
    <name evidence="3" type="ORF">AN957_19345</name>
</gene>
<dbReference type="AlphaFoldDB" id="A0A0Q3TB74"/>
<keyword evidence="2" id="KW-0812">Transmembrane</keyword>
<feature type="region of interest" description="Disordered" evidence="1">
    <location>
        <begin position="61"/>
        <end position="87"/>
    </location>
</feature>